<dbReference type="Pfam" id="PF00271">
    <property type="entry name" value="Helicase_C"/>
    <property type="match status" value="1"/>
</dbReference>
<dbReference type="Pfam" id="PF22240">
    <property type="entry name" value="ISP_coupler"/>
    <property type="match status" value="1"/>
</dbReference>
<dbReference type="PANTHER" id="PTHR47396:SF1">
    <property type="entry name" value="ATP-DEPENDENT HELICASE IRC3-RELATED"/>
    <property type="match status" value="1"/>
</dbReference>
<dbReference type="InterPro" id="IPR029063">
    <property type="entry name" value="SAM-dependent_MTases_sf"/>
</dbReference>
<dbReference type="Gene3D" id="3.40.50.300">
    <property type="entry name" value="P-loop containing nucleotide triphosphate hydrolases"/>
    <property type="match status" value="2"/>
</dbReference>
<sequence length="1827" mass="208180">MSMFSKCRDYFELFFQNDIIANMATTTFDDVLDAIEKLDAVKLSSQGKRNQRVRGTAFEYAVRYFLMHDPAWASTFINVWMWGDEGNPLIHGEYEDFPKNDTGIDLVAKDRSGELWAIQCKYYADDRKLDFSDVSTFFASSDTRGIKRGHFIIAHTGGGLTQTLEKEASPRNVVVLDSEQLNNEFVDWSAFLPESHYHNLKKFEPRPYQNEAIQDCIDGFKTDDRGKLIMACGTGKTLTALRLAEELREERDNEYSESKNSPFRVLFLAPSIALVSQTFNYWTHQSKEQISSFVVCSDTTANKRDNDEWDGSVLDVPFPTTTDPRLLADHIKIGEQSTGLSVVFSTYQSIDTIIAAQAQEGLPEFDLVICDEAHRTAGVADNVGVKSAFVKVHDNSLVHAKKRLYMTATPRVYTQAAQTKAVKNDFTTFSMDDEDTFGREFHRLKFGDAVAKGILTDYRVLVLGIAESQGTNFAKRIQETQTFQEQIDSIEQLERRSRAKDKAEKAAQDKLKIRTQAESLSAKVLGAWNGLMTKGIHRQEQQDIDIDTGLGEQVQFAILNDNDVDSHSGLTSSIEHMHTAVAFTRTIHDSKILADGFSDVISEYIQQSEKQGASLEGTIIPKVEHVDGSMPTKERRKLLNWLADRQEDPDGCRILSNAKCLTEGVDLPLLDAVIFFQPRASQVDIVQAVGRVMRKAENKHYGYIILPVVIPDGSTPDAILSTSDFHTVWDILQSLRSHDERLDARINALSLHRKSVKRRYSTRSNQFIDQDSGNDSLLNDQNTSEQGEFDFGGEISEQFQAQLVRKCGDTTYWEDWADSISEIAIKTSNIINEQIRTDKQISQEFDSFLHGLRDTLNPNITKDDAVGMLSQHILTSPIFDALFSHEKDSSGKSFIENNPVSQALMPITELLRPKIKAADPNDDLRQLYSQVRTSAQAVRNDEAARQTLVRNLYESFFRTAFKSDADKLGIVYTPLEIVNYILHLVDNKLTEHFGKHLEDDRVTILDPFTGTGTFIVELIRSGLISPNKLQRKYRSEIFANEIMLLAYYIAMVNIESEYYAVQFDNYSKIKEVGSKDNIQPPVYEPFSGGVLTDTFQMTEDSNSIDESVFTRNSARVIEQNKKPITVIMGNPPYSAGQKSANDNNSNDHYENLDKRIAQTYAANTKAVNKNALYDSYIRAFRWASDRILSRNIRADTAISGKGIICFVSGGGWLDGTAFDGFRKSLVAEFSDIYVLNLMGNKEFRRLPKEELKRQGDNVFGSQSKTPITITLLVCDPEAEHQGVIHYHDIGDYLKRSEKLSTLSDMVKENQTDWKIIIPDSHGDWLNQRDDAFQGFIPLGLKSVHGAAGIFSVYSNGIKTGRDSFSYGFGRQTIENRTKKSIDWYEQNRIFWHSTLNKREIDPKDFVEYDPKVLSWDRELLNRLRRGIKIKYSDKFLVQSMYRPFTKEWLYYDPRLIEMMYRSAILFPLKLVSEANSSNLEDDVQECERMYRSASPSLIDDSQFINRCIVTTGVGNSGFSCLMTQTLADLNSMTAGGQCFPLYWYEEIDKEKSDLKDELELDFSEASLKNGDVRFTTADGTTFIRHDAITDQTLEVFRQVYPDVSALHSDNVSKAKEQIFYYIYGILHNNEYRQRFTYNLRKELARIPLAKDFSTFQRIGRELAELHINYESLEGYVGEDRISEEWINSSAYESLFSKDPEELYHIDRLTFGKVPKTAENLKGDDRTTIIINNYLVLHGIPDTIYDYKISGKSPIEWVMDQYRVKTDKKSGIKKDPNEWITETKNPRYVVDLLESLVTLTLETQRIVNSLPALEELDKPINWPTSWTK</sequence>
<dbReference type="InterPro" id="IPR014001">
    <property type="entry name" value="Helicase_ATP-bd"/>
</dbReference>
<dbReference type="Gene3D" id="3.40.50.150">
    <property type="entry name" value="Vaccinia Virus protein VP39"/>
    <property type="match status" value="1"/>
</dbReference>
<dbReference type="SUPFAM" id="SSF52540">
    <property type="entry name" value="P-loop containing nucleoside triphosphate hydrolases"/>
    <property type="match status" value="2"/>
</dbReference>
<dbReference type="SUPFAM" id="SSF52980">
    <property type="entry name" value="Restriction endonuclease-like"/>
    <property type="match status" value="1"/>
</dbReference>
<reference evidence="4 5" key="1">
    <citation type="submission" date="2012-01" db="EMBL/GenBank/DDBJ databases">
        <title>The Genome Sequence of Scardovia inopinata F0304.</title>
        <authorList>
            <consortium name="The Broad Institute Genome Sequencing Platform"/>
            <person name="Earl A."/>
            <person name="Ward D."/>
            <person name="Feldgarden M."/>
            <person name="Gevers D."/>
            <person name="Izard J."/>
            <person name="Baranova O.V."/>
            <person name="Blanton J.M."/>
            <person name="Tanner A.C."/>
            <person name="Dewhirst F.E."/>
            <person name="Young S.K."/>
            <person name="Zeng Q."/>
            <person name="Gargeya S."/>
            <person name="Fitzgerald M."/>
            <person name="Haas B."/>
            <person name="Abouelleil A."/>
            <person name="Alvarado L."/>
            <person name="Arachchi H.M."/>
            <person name="Berlin A."/>
            <person name="Chapman S.B."/>
            <person name="Gearin G."/>
            <person name="Goldberg J."/>
            <person name="Griggs A."/>
            <person name="Gujja S."/>
            <person name="Hansen M."/>
            <person name="Heiman D."/>
            <person name="Howarth C."/>
            <person name="Larimer J."/>
            <person name="Lui A."/>
            <person name="MacDonald P.J."/>
            <person name="McCowen C."/>
            <person name="Montmayeur A."/>
            <person name="Murphy C."/>
            <person name="Neiman D."/>
            <person name="Pearson M."/>
            <person name="Priest M."/>
            <person name="Roberts A."/>
            <person name="Saif S."/>
            <person name="Shea T."/>
            <person name="Sisk P."/>
            <person name="Stolte C."/>
            <person name="Sykes S."/>
            <person name="Wortman J."/>
            <person name="Nusbaum C."/>
            <person name="Birren B."/>
        </authorList>
    </citation>
    <scope>NUCLEOTIDE SEQUENCE [LARGE SCALE GENOMIC DNA]</scope>
    <source>
        <strain evidence="4 5">F0304</strain>
    </source>
</reference>
<feature type="domain" description="Helicase ATP-binding" evidence="2">
    <location>
        <begin position="217"/>
        <end position="428"/>
    </location>
</feature>
<dbReference type="GO" id="GO:0005829">
    <property type="term" value="C:cytosol"/>
    <property type="evidence" value="ECO:0007669"/>
    <property type="project" value="TreeGrafter"/>
</dbReference>
<organism evidence="4 5">
    <name type="scientific">Scardovia inopinata F0304</name>
    <dbReference type="NCBI Taxonomy" id="641146"/>
    <lineage>
        <taxon>Bacteria</taxon>
        <taxon>Bacillati</taxon>
        <taxon>Actinomycetota</taxon>
        <taxon>Actinomycetes</taxon>
        <taxon>Bifidobacteriales</taxon>
        <taxon>Bifidobacteriaceae</taxon>
        <taxon>Scardovia</taxon>
    </lineage>
</organism>
<evidence type="ECO:0000313" key="5">
    <source>
        <dbReference type="Proteomes" id="UP000005777"/>
    </source>
</evidence>
<dbReference type="GO" id="GO:0016787">
    <property type="term" value="F:hydrolase activity"/>
    <property type="evidence" value="ECO:0007669"/>
    <property type="project" value="InterPro"/>
</dbReference>
<dbReference type="HOGENOM" id="CLU_002151_1_0_11"/>
<dbReference type="InterPro" id="IPR053980">
    <property type="entry name" value="ISP_coupler"/>
</dbReference>
<protein>
    <recommendedName>
        <fullName evidence="6">Helicase</fullName>
    </recommendedName>
</protein>
<dbReference type="InterPro" id="IPR001650">
    <property type="entry name" value="Helicase_C-like"/>
</dbReference>
<dbReference type="SMART" id="SM00487">
    <property type="entry name" value="DEXDc"/>
    <property type="match status" value="1"/>
</dbReference>
<dbReference type="EMBL" id="ADCX01000004">
    <property type="protein sequence ID" value="EFG27357.2"/>
    <property type="molecule type" value="Genomic_DNA"/>
</dbReference>
<dbReference type="InterPro" id="IPR050742">
    <property type="entry name" value="Helicase_Restrict-Modif_Enz"/>
</dbReference>
<proteinExistence type="predicted"/>
<dbReference type="InterPro" id="IPR011335">
    <property type="entry name" value="Restrct_endonuc-II-like"/>
</dbReference>
<dbReference type="Pfam" id="PF18135">
    <property type="entry name" value="Type_ISP_C"/>
    <property type="match status" value="2"/>
</dbReference>
<dbReference type="GO" id="GO:0005524">
    <property type="term" value="F:ATP binding"/>
    <property type="evidence" value="ECO:0007669"/>
    <property type="project" value="InterPro"/>
</dbReference>
<dbReference type="SUPFAM" id="SSF53335">
    <property type="entry name" value="S-adenosyl-L-methionine-dependent methyltransferases"/>
    <property type="match status" value="1"/>
</dbReference>
<dbReference type="Proteomes" id="UP000005777">
    <property type="component" value="Unassembled WGS sequence"/>
</dbReference>
<dbReference type="eggNOG" id="COG0286">
    <property type="taxonomic scope" value="Bacteria"/>
</dbReference>
<keyword evidence="5" id="KW-1185">Reference proteome</keyword>
<dbReference type="CDD" id="cd18785">
    <property type="entry name" value="SF2_C"/>
    <property type="match status" value="1"/>
</dbReference>
<dbReference type="InterPro" id="IPR041635">
    <property type="entry name" value="Type_ISP_LLaBIII_C"/>
</dbReference>
<dbReference type="PROSITE" id="PS51194">
    <property type="entry name" value="HELICASE_CTER"/>
    <property type="match status" value="1"/>
</dbReference>
<evidence type="ECO:0000256" key="1">
    <source>
        <dbReference type="SAM" id="MobiDB-lite"/>
    </source>
</evidence>
<name>W5IK77_SCAIO</name>
<feature type="domain" description="Helicase C-terminal" evidence="3">
    <location>
        <begin position="569"/>
        <end position="757"/>
    </location>
</feature>
<evidence type="ECO:0008006" key="6">
    <source>
        <dbReference type="Google" id="ProtNLM"/>
    </source>
</evidence>
<dbReference type="GO" id="GO:0003677">
    <property type="term" value="F:DNA binding"/>
    <property type="evidence" value="ECO:0007669"/>
    <property type="project" value="InterPro"/>
</dbReference>
<dbReference type="PROSITE" id="PS51192">
    <property type="entry name" value="HELICASE_ATP_BIND_1"/>
    <property type="match status" value="1"/>
</dbReference>
<comment type="caution">
    <text evidence="4">The sequence shown here is derived from an EMBL/GenBank/DDBJ whole genome shotgun (WGS) entry which is preliminary data.</text>
</comment>
<evidence type="ECO:0000259" key="3">
    <source>
        <dbReference type="PROSITE" id="PS51194"/>
    </source>
</evidence>
<dbReference type="InterPro" id="IPR006935">
    <property type="entry name" value="Helicase/UvrB_N"/>
</dbReference>
<gene>
    <name evidence="4" type="ORF">HMPREF9020_00999</name>
</gene>
<dbReference type="Pfam" id="PF04851">
    <property type="entry name" value="ResIII"/>
    <property type="match status" value="1"/>
</dbReference>
<dbReference type="eggNOG" id="COG4889">
    <property type="taxonomic scope" value="Bacteria"/>
</dbReference>
<evidence type="ECO:0000259" key="2">
    <source>
        <dbReference type="PROSITE" id="PS51192"/>
    </source>
</evidence>
<dbReference type="InterPro" id="IPR039442">
    <property type="entry name" value="Mrr-like_dom"/>
</dbReference>
<evidence type="ECO:0000313" key="4">
    <source>
        <dbReference type="EMBL" id="EFG27357.2"/>
    </source>
</evidence>
<dbReference type="PRINTS" id="PR00507">
    <property type="entry name" value="N12N6MTFRASE"/>
</dbReference>
<accession>W5IK77</accession>
<feature type="region of interest" description="Disordered" evidence="1">
    <location>
        <begin position="764"/>
        <end position="783"/>
    </location>
</feature>
<dbReference type="InterPro" id="IPR027417">
    <property type="entry name" value="P-loop_NTPase"/>
</dbReference>
<dbReference type="Pfam" id="PF13156">
    <property type="entry name" value="Mrr_cat_2"/>
    <property type="match status" value="1"/>
</dbReference>
<dbReference type="SMART" id="SM00490">
    <property type="entry name" value="HELICc"/>
    <property type="match status" value="1"/>
</dbReference>
<dbReference type="PANTHER" id="PTHR47396">
    <property type="entry name" value="TYPE I RESTRICTION ENZYME ECOKI R PROTEIN"/>
    <property type="match status" value="1"/>
</dbReference>